<feature type="region of interest" description="Disordered" evidence="2">
    <location>
        <begin position="1080"/>
        <end position="1118"/>
    </location>
</feature>
<evidence type="ECO:0000256" key="2">
    <source>
        <dbReference type="SAM" id="MobiDB-lite"/>
    </source>
</evidence>
<dbReference type="AlphaFoldDB" id="A0A9P6VKG3"/>
<dbReference type="OrthoDB" id="5086500at2759"/>
<dbReference type="InterPro" id="IPR027417">
    <property type="entry name" value="P-loop_NTPase"/>
</dbReference>
<dbReference type="Pfam" id="PF13424">
    <property type="entry name" value="TPR_12"/>
    <property type="match status" value="1"/>
</dbReference>
<dbReference type="SUPFAM" id="SSF48452">
    <property type="entry name" value="TPR-like"/>
    <property type="match status" value="2"/>
</dbReference>
<keyword evidence="4" id="KW-1185">Reference proteome</keyword>
<sequence>MDPFSIIAGTAGLLDVSIRLVAYLREVEEAAGKVDEEIASLTQEIDTLASVNDSIERLWLNTRERVPSPSFKDAAYVDDTWKKLGSLLHDCRAEAKKLEQYLEEVVGKNGSKVTGKWDGIKKHLRRHAKDADYQQVRDRLSTHRDAIQILLGTLNALVATPKQITMLICLRFFTRNAHTSTDQLIGDASDKLLRQNRMLEHRMDLLRRRLNSADGENLRNSIESAQALSSLITFNDHFDIPRTVSSIFTGRDGQLKELKYMLDIATPQERTHTQKRFVIYGLGGSGKTEFCCKFAQDNRAHFWGIFWIDGRSYDFAKHSFSRIAKMGGAEPNENAGKSWLSSRQQPWLLIVDNADDPDLDVARYFPGGERGTILLTTRNPSNKRHGTVGSRFYQFEKLEVDEASDLLLRAAEVPSPWELAIRSSASAIAKKLGFLPLALIHAGKAIMDGLCQLGNYLDYHLRFWERVRSNRGIGDINLHVYSTWEIIYLGLETKRSKAAQDGLQLLNMFSFFYWENIAVDILISAAKNPRREKEDAQELEARQPTKHIARRLKSKSWTEHLREFAFSYLAYAQTTHSLLPTVLRDGDPPFDEDRLREALGFLVQLGMLSYHQQSDSYWMHPLVHTYVRERPETSTAMQALWCQAATTTLTQCIFFRPPAAYKLSDEKMKRGIYPHVEHVRNRQNEIHGRIRARRRGRKGLSLMSWLGAPPEFSARQAAEYAKFSLVYLHCGDWEEAEKLQLMVKQFAYEMLGLEHERTIDVMNLLSVTYILQTRTNKALELQRQVLDSCLKLFGPDHPRTLKAKHTLGNACLLEGRLNEARKLHEEAVEKMTEVLGANHEDTLVAVDHLGDVMSRYFDFDKSKQLHLRAWTGMKNLKTLGPTHTDTLTAMDHVAQVYLRIGGDLLEPAYDMAEQVVAERIRQSGREHPHTLLAKLTVARIMAAQNKADEAEALIRQNLPIATRNLGENHLGTMLGRFYLAQVIARQNRWTEAERILVDLVDKKRYKASVREDGEHIDRIQVLWLLLSCYQEQGRIEDAIRIGNDLAEGVQNIGGEGLGPRHVFAIRLAEKQKELLAARGHPGTAIDPRQPSFDPFPPSTPGSPGSPGSTDLITKAHTF</sequence>
<keyword evidence="1" id="KW-0175">Coiled coil</keyword>
<dbReference type="InterPro" id="IPR053137">
    <property type="entry name" value="NLR-like"/>
</dbReference>
<gene>
    <name evidence="3" type="ORF">D0Z07_4045</name>
</gene>
<comment type="caution">
    <text evidence="3">The sequence shown here is derived from an EMBL/GenBank/DDBJ whole genome shotgun (WGS) entry which is preliminary data.</text>
</comment>
<dbReference type="PANTHER" id="PTHR46082">
    <property type="entry name" value="ATP/GTP-BINDING PROTEIN-RELATED"/>
    <property type="match status" value="1"/>
</dbReference>
<accession>A0A9P6VKG3</accession>
<dbReference type="Gene3D" id="3.40.50.300">
    <property type="entry name" value="P-loop containing nucleotide triphosphate hydrolases"/>
    <property type="match status" value="1"/>
</dbReference>
<dbReference type="SUPFAM" id="SSF52540">
    <property type="entry name" value="P-loop containing nucleoside triphosphate hydrolases"/>
    <property type="match status" value="1"/>
</dbReference>
<name>A0A9P6VKG3_9HELO</name>
<dbReference type="Gene3D" id="1.25.40.10">
    <property type="entry name" value="Tetratricopeptide repeat domain"/>
    <property type="match status" value="2"/>
</dbReference>
<dbReference type="Proteomes" id="UP000785200">
    <property type="component" value="Unassembled WGS sequence"/>
</dbReference>
<reference evidence="3" key="1">
    <citation type="submission" date="2019-07" db="EMBL/GenBank/DDBJ databases">
        <title>Hyphodiscus hymeniophilus genome sequencing and assembly.</title>
        <authorList>
            <person name="Kramer G."/>
            <person name="Nodwell J."/>
        </authorList>
    </citation>
    <scope>NUCLEOTIDE SEQUENCE</scope>
    <source>
        <strain evidence="3">ATCC 34498</strain>
    </source>
</reference>
<evidence type="ECO:0000313" key="3">
    <source>
        <dbReference type="EMBL" id="KAG0649622.1"/>
    </source>
</evidence>
<evidence type="ECO:0000256" key="1">
    <source>
        <dbReference type="SAM" id="Coils"/>
    </source>
</evidence>
<evidence type="ECO:0008006" key="5">
    <source>
        <dbReference type="Google" id="ProtNLM"/>
    </source>
</evidence>
<dbReference type="EMBL" id="VNKQ01000007">
    <property type="protein sequence ID" value="KAG0649622.1"/>
    <property type="molecule type" value="Genomic_DNA"/>
</dbReference>
<feature type="compositionally biased region" description="Low complexity" evidence="2">
    <location>
        <begin position="1101"/>
        <end position="1110"/>
    </location>
</feature>
<dbReference type="PANTHER" id="PTHR46082:SF6">
    <property type="entry name" value="AAA+ ATPASE DOMAIN-CONTAINING PROTEIN-RELATED"/>
    <property type="match status" value="1"/>
</dbReference>
<evidence type="ECO:0000313" key="4">
    <source>
        <dbReference type="Proteomes" id="UP000785200"/>
    </source>
</evidence>
<dbReference type="InterPro" id="IPR011990">
    <property type="entry name" value="TPR-like_helical_dom_sf"/>
</dbReference>
<proteinExistence type="predicted"/>
<organism evidence="3 4">
    <name type="scientific">Hyphodiscus hymeniophilus</name>
    <dbReference type="NCBI Taxonomy" id="353542"/>
    <lineage>
        <taxon>Eukaryota</taxon>
        <taxon>Fungi</taxon>
        <taxon>Dikarya</taxon>
        <taxon>Ascomycota</taxon>
        <taxon>Pezizomycotina</taxon>
        <taxon>Leotiomycetes</taxon>
        <taxon>Helotiales</taxon>
        <taxon>Hyphodiscaceae</taxon>
        <taxon>Hyphodiscus</taxon>
    </lineage>
</organism>
<feature type="coiled-coil region" evidence="1">
    <location>
        <begin position="189"/>
        <end position="216"/>
    </location>
</feature>
<protein>
    <recommendedName>
        <fullName evidence="5">Tetratricopeptide repeat domain-containing protein</fullName>
    </recommendedName>
</protein>